<feature type="region of interest" description="Disordered" evidence="1">
    <location>
        <begin position="141"/>
        <end position="169"/>
    </location>
</feature>
<dbReference type="AlphaFoldDB" id="A0A198URD4"/>
<sequence>MAVQNNALVKSGDIKNFYLHYNTFCSSGSSAACDAIIHQWKYVSYEHAGMTSQEIAAWENSVTQIIEHYNHQCKDNTCRNHLRSQKYRYMIEHAGTPEYLYQLESSLITYIHGPMAAVTAAGHQISGSVVEAYNTVSRQSVRGGSRTQVNNSAKAHKNSEVATVGTHHS</sequence>
<comment type="caution">
    <text evidence="2">The sequence shown here is derived from an EMBL/GenBank/DDBJ whole genome shotgun (WGS) entry which is preliminary data.</text>
</comment>
<dbReference type="EMBL" id="LXHC01000005">
    <property type="protein sequence ID" value="OAU97822.1"/>
    <property type="molecule type" value="Genomic_DNA"/>
</dbReference>
<gene>
    <name evidence="2" type="ORF">AO384_0508</name>
</gene>
<reference evidence="2 3" key="1">
    <citation type="journal article" date="2016" name="Genome Biol. Evol.">
        <title>Comparative Genomic Analyses of the Moraxella catarrhalis Serosensitive and Seroresistant Lineages Demonstrate Their Independent Evolution.</title>
        <authorList>
            <person name="Earl J.P."/>
            <person name="de Vries S.P."/>
            <person name="Ahmed A."/>
            <person name="Powell E."/>
            <person name="Schultz M.P."/>
            <person name="Hermans P.W."/>
            <person name="Hill D.J."/>
            <person name="Zhou Z."/>
            <person name="Constantinidou C.I."/>
            <person name="Hu F.Z."/>
            <person name="Bootsma H.J."/>
            <person name="Ehrlich G.D."/>
        </authorList>
    </citation>
    <scope>NUCLEOTIDE SEQUENCE [LARGE SCALE GENOMIC DNA]</scope>
    <source>
        <strain evidence="2 3">Z7542</strain>
    </source>
</reference>
<dbReference type="Proteomes" id="UP000078228">
    <property type="component" value="Unassembled WGS sequence"/>
</dbReference>
<accession>A0A198URD4</accession>
<keyword evidence="3" id="KW-1185">Reference proteome</keyword>
<protein>
    <submittedName>
        <fullName evidence="2">Uncharacterized protein</fullName>
    </submittedName>
</protein>
<name>A0A198URD4_MORCA</name>
<organism evidence="2 3">
    <name type="scientific">Moraxella catarrhalis</name>
    <name type="common">Branhamella catarrhalis</name>
    <dbReference type="NCBI Taxonomy" id="480"/>
    <lineage>
        <taxon>Bacteria</taxon>
        <taxon>Pseudomonadati</taxon>
        <taxon>Pseudomonadota</taxon>
        <taxon>Gammaproteobacteria</taxon>
        <taxon>Moraxellales</taxon>
        <taxon>Moraxellaceae</taxon>
        <taxon>Moraxella</taxon>
    </lineage>
</organism>
<feature type="compositionally biased region" description="Polar residues" evidence="1">
    <location>
        <begin position="141"/>
        <end position="153"/>
    </location>
</feature>
<evidence type="ECO:0000313" key="2">
    <source>
        <dbReference type="EMBL" id="OAU97822.1"/>
    </source>
</evidence>
<proteinExistence type="predicted"/>
<evidence type="ECO:0000256" key="1">
    <source>
        <dbReference type="SAM" id="MobiDB-lite"/>
    </source>
</evidence>
<dbReference type="PATRIC" id="fig|480.237.peg.663"/>
<evidence type="ECO:0000313" key="3">
    <source>
        <dbReference type="Proteomes" id="UP000078228"/>
    </source>
</evidence>